<feature type="domain" description="Major facilitator superfamily (MFS) profile" evidence="8">
    <location>
        <begin position="8"/>
        <end position="397"/>
    </location>
</feature>
<dbReference type="PROSITE" id="PS50850">
    <property type="entry name" value="MFS"/>
    <property type="match status" value="1"/>
</dbReference>
<feature type="region of interest" description="Disordered" evidence="6">
    <location>
        <begin position="403"/>
        <end position="422"/>
    </location>
</feature>
<evidence type="ECO:0000256" key="2">
    <source>
        <dbReference type="ARBA" id="ARBA00022448"/>
    </source>
</evidence>
<feature type="transmembrane region" description="Helical" evidence="7">
    <location>
        <begin position="132"/>
        <end position="154"/>
    </location>
</feature>
<feature type="transmembrane region" description="Helical" evidence="7">
    <location>
        <begin position="75"/>
        <end position="97"/>
    </location>
</feature>
<evidence type="ECO:0000259" key="8">
    <source>
        <dbReference type="PROSITE" id="PS50850"/>
    </source>
</evidence>
<keyword evidence="4 7" id="KW-1133">Transmembrane helix</keyword>
<evidence type="ECO:0000256" key="7">
    <source>
        <dbReference type="SAM" id="Phobius"/>
    </source>
</evidence>
<evidence type="ECO:0000256" key="1">
    <source>
        <dbReference type="ARBA" id="ARBA00004651"/>
    </source>
</evidence>
<feature type="transmembrane region" description="Helical" evidence="7">
    <location>
        <begin position="45"/>
        <end position="63"/>
    </location>
</feature>
<dbReference type="PANTHER" id="PTHR42718:SF9">
    <property type="entry name" value="MAJOR FACILITATOR SUPERFAMILY MULTIDRUG TRANSPORTER MFSC"/>
    <property type="match status" value="1"/>
</dbReference>
<protein>
    <submittedName>
        <fullName evidence="9">MFS transporter</fullName>
    </submittedName>
</protein>
<feature type="transmembrane region" description="Helical" evidence="7">
    <location>
        <begin position="370"/>
        <end position="392"/>
    </location>
</feature>
<feature type="transmembrane region" description="Helical" evidence="7">
    <location>
        <begin position="343"/>
        <end position="364"/>
    </location>
</feature>
<comment type="caution">
    <text evidence="9">The sequence shown here is derived from an EMBL/GenBank/DDBJ whole genome shotgun (WGS) entry which is preliminary data.</text>
</comment>
<feature type="transmembrane region" description="Helical" evidence="7">
    <location>
        <begin position="103"/>
        <end position="120"/>
    </location>
</feature>
<evidence type="ECO:0000313" key="9">
    <source>
        <dbReference type="EMBL" id="MBA0127226.1"/>
    </source>
</evidence>
<dbReference type="SUPFAM" id="SSF103473">
    <property type="entry name" value="MFS general substrate transporter"/>
    <property type="match status" value="1"/>
</dbReference>
<dbReference type="PANTHER" id="PTHR42718">
    <property type="entry name" value="MAJOR FACILITATOR SUPERFAMILY MULTIDRUG TRANSPORTER MFSC"/>
    <property type="match status" value="1"/>
</dbReference>
<feature type="transmembrane region" description="Helical" evidence="7">
    <location>
        <begin position="160"/>
        <end position="179"/>
    </location>
</feature>
<evidence type="ECO:0000256" key="5">
    <source>
        <dbReference type="ARBA" id="ARBA00023136"/>
    </source>
</evidence>
<accession>A0A838AD58</accession>
<evidence type="ECO:0000256" key="3">
    <source>
        <dbReference type="ARBA" id="ARBA00022692"/>
    </source>
</evidence>
<evidence type="ECO:0000313" key="10">
    <source>
        <dbReference type="Proteomes" id="UP000582974"/>
    </source>
</evidence>
<comment type="subcellular location">
    <subcellularLocation>
        <location evidence="1">Cell membrane</location>
        <topology evidence="1">Multi-pass membrane protein</topology>
    </subcellularLocation>
</comment>
<dbReference type="RefSeq" id="WP_180894052.1">
    <property type="nucleotide sequence ID" value="NZ_JACCKD010000006.1"/>
</dbReference>
<evidence type="ECO:0000256" key="6">
    <source>
        <dbReference type="SAM" id="MobiDB-lite"/>
    </source>
</evidence>
<dbReference type="GO" id="GO:0005886">
    <property type="term" value="C:plasma membrane"/>
    <property type="evidence" value="ECO:0007669"/>
    <property type="project" value="UniProtKB-SubCell"/>
</dbReference>
<dbReference type="EMBL" id="JACCKD010000006">
    <property type="protein sequence ID" value="MBA0127226.1"/>
    <property type="molecule type" value="Genomic_DNA"/>
</dbReference>
<keyword evidence="5 7" id="KW-0472">Membrane</keyword>
<dbReference type="InterPro" id="IPR011701">
    <property type="entry name" value="MFS"/>
</dbReference>
<sequence>MKQTNWAAIVALAFAIAPMALDMSIVAVGLPAIGEDLGAPPSGTQWVVLSYLIPVALLSVPAGRWTDRSGTKPAFLLAVATFGAASALIAASTTLAMLLAARVLQGVAGAVLNGMAYRVVANVTLPEHRGRAMGIVTGLIPLSMIAGPGVGGLMVEAFGWRSIFLINIPIVLITLALGIRTLPGGGRPVLPHLSMLDMRPVVALVRRPAAGGRLVALMLVVTGVGMPFFLMPYYLDEFLGLTAQVSGTVILTLPAGTALLSPLAGWLADRFGAQRLALIGALVSVGGMALLIPPVGPGTGLSDIAWRLFVLGVGHGLFSGPLQAAMMAAVPGDMMATAGGTAALFRTAGFAIGPAAAATSWTWASGGVAGFQAGAISLTVITALGVPALLVARRRSSVSTGAEQAATADVGGAGRTSRVQDA</sequence>
<dbReference type="PRINTS" id="PR01036">
    <property type="entry name" value="TCRTETB"/>
</dbReference>
<dbReference type="AlphaFoldDB" id="A0A838AD58"/>
<reference evidence="9 10" key="1">
    <citation type="submission" date="2020-07" db="EMBL/GenBank/DDBJ databases">
        <title>Genome of Haloechinothrix sp.</title>
        <authorList>
            <person name="Tang S.-K."/>
            <person name="Yang L."/>
            <person name="Zhu W.-Y."/>
        </authorList>
    </citation>
    <scope>NUCLEOTIDE SEQUENCE [LARGE SCALE GENOMIC DNA]</scope>
    <source>
        <strain evidence="9 10">YIM 98757</strain>
    </source>
</reference>
<keyword evidence="10" id="KW-1185">Reference proteome</keyword>
<proteinExistence type="predicted"/>
<keyword evidence="2" id="KW-0813">Transport</keyword>
<organism evidence="9 10">
    <name type="scientific">Haloechinothrix aidingensis</name>
    <dbReference type="NCBI Taxonomy" id="2752311"/>
    <lineage>
        <taxon>Bacteria</taxon>
        <taxon>Bacillati</taxon>
        <taxon>Actinomycetota</taxon>
        <taxon>Actinomycetes</taxon>
        <taxon>Pseudonocardiales</taxon>
        <taxon>Pseudonocardiaceae</taxon>
        <taxon>Haloechinothrix</taxon>
    </lineage>
</organism>
<dbReference type="Proteomes" id="UP000582974">
    <property type="component" value="Unassembled WGS sequence"/>
</dbReference>
<evidence type="ECO:0000256" key="4">
    <source>
        <dbReference type="ARBA" id="ARBA00022989"/>
    </source>
</evidence>
<name>A0A838AD58_9PSEU</name>
<gene>
    <name evidence="9" type="ORF">H0B56_16870</name>
</gene>
<feature type="transmembrane region" description="Helical" evidence="7">
    <location>
        <begin position="241"/>
        <end position="264"/>
    </location>
</feature>
<dbReference type="Pfam" id="PF07690">
    <property type="entry name" value="MFS_1"/>
    <property type="match status" value="1"/>
</dbReference>
<dbReference type="GO" id="GO:0022857">
    <property type="term" value="F:transmembrane transporter activity"/>
    <property type="evidence" value="ECO:0007669"/>
    <property type="project" value="InterPro"/>
</dbReference>
<feature type="transmembrane region" description="Helical" evidence="7">
    <location>
        <begin position="214"/>
        <end position="235"/>
    </location>
</feature>
<dbReference type="InterPro" id="IPR036259">
    <property type="entry name" value="MFS_trans_sf"/>
</dbReference>
<keyword evidence="3 7" id="KW-0812">Transmembrane</keyword>
<dbReference type="InterPro" id="IPR020846">
    <property type="entry name" value="MFS_dom"/>
</dbReference>
<feature type="transmembrane region" description="Helical" evidence="7">
    <location>
        <begin position="308"/>
        <end position="331"/>
    </location>
</feature>
<dbReference type="Gene3D" id="1.20.1250.20">
    <property type="entry name" value="MFS general substrate transporter like domains"/>
    <property type="match status" value="1"/>
</dbReference>
<feature type="transmembrane region" description="Helical" evidence="7">
    <location>
        <begin position="276"/>
        <end position="296"/>
    </location>
</feature>